<feature type="transmembrane region" description="Helical" evidence="2">
    <location>
        <begin position="367"/>
        <end position="388"/>
    </location>
</feature>
<feature type="transmembrane region" description="Helical" evidence="2">
    <location>
        <begin position="90"/>
        <end position="109"/>
    </location>
</feature>
<feature type="domain" description="DUF4220" evidence="3">
    <location>
        <begin position="92"/>
        <end position="435"/>
    </location>
</feature>
<evidence type="ECO:0000256" key="2">
    <source>
        <dbReference type="SAM" id="Phobius"/>
    </source>
</evidence>
<dbReference type="EMBL" id="JBBPBK010000001">
    <property type="protein sequence ID" value="KAK9292822.1"/>
    <property type="molecule type" value="Genomic_DNA"/>
</dbReference>
<proteinExistence type="predicted"/>
<dbReference type="Pfam" id="PF04578">
    <property type="entry name" value="DUF594"/>
    <property type="match status" value="1"/>
</dbReference>
<name>A0AAP0X7Q2_LIQFO</name>
<comment type="caution">
    <text evidence="4">The sequence shown here is derived from an EMBL/GenBank/DDBJ whole genome shotgun (WGS) entry which is preliminary data.</text>
</comment>
<organism evidence="4 5">
    <name type="scientific">Liquidambar formosana</name>
    <name type="common">Formosan gum</name>
    <dbReference type="NCBI Taxonomy" id="63359"/>
    <lineage>
        <taxon>Eukaryota</taxon>
        <taxon>Viridiplantae</taxon>
        <taxon>Streptophyta</taxon>
        <taxon>Embryophyta</taxon>
        <taxon>Tracheophyta</taxon>
        <taxon>Spermatophyta</taxon>
        <taxon>Magnoliopsida</taxon>
        <taxon>eudicotyledons</taxon>
        <taxon>Gunneridae</taxon>
        <taxon>Pentapetalae</taxon>
        <taxon>Saxifragales</taxon>
        <taxon>Altingiaceae</taxon>
        <taxon>Liquidambar</taxon>
    </lineage>
</organism>
<keyword evidence="2" id="KW-0812">Transmembrane</keyword>
<dbReference type="Pfam" id="PF13968">
    <property type="entry name" value="DUF4220"/>
    <property type="match status" value="1"/>
</dbReference>
<keyword evidence="2" id="KW-0472">Membrane</keyword>
<keyword evidence="5" id="KW-1185">Reference proteome</keyword>
<feature type="compositionally biased region" description="Polar residues" evidence="1">
    <location>
        <begin position="765"/>
        <end position="787"/>
    </location>
</feature>
<evidence type="ECO:0000313" key="5">
    <source>
        <dbReference type="Proteomes" id="UP001415857"/>
    </source>
</evidence>
<dbReference type="AlphaFoldDB" id="A0AAP0X7Q2"/>
<accession>A0AAP0X7Q2</accession>
<feature type="transmembrane region" description="Helical" evidence="2">
    <location>
        <begin position="129"/>
        <end position="150"/>
    </location>
</feature>
<feature type="region of interest" description="Disordered" evidence="1">
    <location>
        <begin position="760"/>
        <end position="787"/>
    </location>
</feature>
<dbReference type="InterPro" id="IPR007658">
    <property type="entry name" value="DUF594"/>
</dbReference>
<reference evidence="4 5" key="1">
    <citation type="journal article" date="2024" name="Plant J.">
        <title>Genome sequences and population genomics reveal climatic adaptation and genomic divergence between two closely related sweetgum species.</title>
        <authorList>
            <person name="Xu W.Q."/>
            <person name="Ren C.Q."/>
            <person name="Zhang X.Y."/>
            <person name="Comes H.P."/>
            <person name="Liu X.H."/>
            <person name="Li Y.G."/>
            <person name="Kettle C.J."/>
            <person name="Jalonen R."/>
            <person name="Gaisberger H."/>
            <person name="Ma Y.Z."/>
            <person name="Qiu Y.X."/>
        </authorList>
    </citation>
    <scope>NUCLEOTIDE SEQUENCE [LARGE SCALE GENOMIC DNA]</scope>
    <source>
        <strain evidence="4">Hangzhou</strain>
    </source>
</reference>
<feature type="transmembrane region" description="Helical" evidence="2">
    <location>
        <begin position="56"/>
        <end position="78"/>
    </location>
</feature>
<dbReference type="Proteomes" id="UP001415857">
    <property type="component" value="Unassembled WGS sequence"/>
</dbReference>
<feature type="transmembrane region" description="Helical" evidence="2">
    <location>
        <begin position="162"/>
        <end position="180"/>
    </location>
</feature>
<gene>
    <name evidence="4" type="ORF">L1049_020802</name>
</gene>
<evidence type="ECO:0000256" key="1">
    <source>
        <dbReference type="SAM" id="MobiDB-lite"/>
    </source>
</evidence>
<evidence type="ECO:0000259" key="3">
    <source>
        <dbReference type="Pfam" id="PF13968"/>
    </source>
</evidence>
<keyword evidence="2" id="KW-1133">Transmembrane helix</keyword>
<feature type="transmembrane region" description="Helical" evidence="2">
    <location>
        <begin position="334"/>
        <end position="355"/>
    </location>
</feature>
<evidence type="ECO:0000313" key="4">
    <source>
        <dbReference type="EMBL" id="KAK9292822.1"/>
    </source>
</evidence>
<dbReference type="InterPro" id="IPR025315">
    <property type="entry name" value="DUF4220"/>
</dbReference>
<sequence>MPKIDGKYGKAFSEKDESMTDRLVRKLTYLNFHIAVPCSRTMQIFPKSIRKLWNEWQLPVMVLFSLSLQIILIVLGNLRKSTASNRIRIVLWLTYLSADWVATVSLGVLCNSQGDSESVDNAYHTDSAIMAFWAPFLLVHLGGPDTITAFSLEDNELWLRHFLGLLVQVGVAFYVFLRSWTTGTCHVLPLAIPMFIAGIIKYGERTWAIRSASRVHFRDSLLPPPNPGLDYIEIVDKYGAVSPWLKSFTGYEGCRVDKNTIPEVRIFHEAYYFFNIFKRLYADLIFSFYEIEDSNAVVSKKSAEEAFSLIEVELGFIYDVLYTKASVVCSRVGIIFRLISFISSVSAFVSFLIIVNRHHFSRVDKTISYILLSGAIALEIYAIMLILFSDWTMLWLSKHNSPLLNRMYRGISSLRLAVNKNKRWSHSMGQYNLLEFCLKHKPTRYRGIQDLGLAANNHIRWSLSMERYNLRQICLKHEKIRYPKIQNFFGIYGKLDFLGMYGKFEKYRQINFEDVSAELKEYIFHHIKQKAENLFGNECTVKEMCSWRGNKVIEVFGAKSALSWSVEGEFDESILLWHIATNHCYYDPSFRVSLITNVTISKLLSDYMLYLLVTNPLMLPKGIGQIRFQDTVAEAVNFFAHTTQNDLKKLLRADSPFPEASLKRNVSKSVLFHGRKLADLLGSLERENGSSDIEWKWEMIGDVWVEMLCYAANQCSWNQHAQHLARGGELITHVSLLMAHLGLTEQLKVSERECITLMPPPMPPSNNCARQRQTNHWNPPDSDSASI</sequence>
<dbReference type="PANTHER" id="PTHR31325">
    <property type="entry name" value="OS01G0798800 PROTEIN-RELATED"/>
    <property type="match status" value="1"/>
</dbReference>
<protein>
    <recommendedName>
        <fullName evidence="3">DUF4220 domain-containing protein</fullName>
    </recommendedName>
</protein>